<dbReference type="PROSITE" id="PS00211">
    <property type="entry name" value="ABC_TRANSPORTER_1"/>
    <property type="match status" value="1"/>
</dbReference>
<dbReference type="InterPro" id="IPR050319">
    <property type="entry name" value="ABC_transp_ATP-bind"/>
</dbReference>
<organism evidence="9 10">
    <name type="scientific">Ensifer adhaerens</name>
    <name type="common">Sinorhizobium morelense</name>
    <dbReference type="NCBI Taxonomy" id="106592"/>
    <lineage>
        <taxon>Bacteria</taxon>
        <taxon>Pseudomonadati</taxon>
        <taxon>Pseudomonadota</taxon>
        <taxon>Alphaproteobacteria</taxon>
        <taxon>Hyphomicrobiales</taxon>
        <taxon>Rhizobiaceae</taxon>
        <taxon>Sinorhizobium/Ensifer group</taxon>
        <taxon>Ensifer</taxon>
    </lineage>
</organism>
<dbReference type="GO" id="GO:0006865">
    <property type="term" value="P:amino acid transport"/>
    <property type="evidence" value="ECO:0007669"/>
    <property type="project" value="UniProtKB-KW"/>
</dbReference>
<comment type="subcellular location">
    <subcellularLocation>
        <location evidence="1">Cell inner membrane</location>
        <topology evidence="1">Peripheral membrane protein</topology>
    </subcellularLocation>
</comment>
<evidence type="ECO:0000256" key="5">
    <source>
        <dbReference type="ARBA" id="ARBA00022840"/>
    </source>
</evidence>
<dbReference type="InterPro" id="IPR027417">
    <property type="entry name" value="P-loop_NTPase"/>
</dbReference>
<keyword evidence="9" id="KW-0614">Plasmid</keyword>
<keyword evidence="5 9" id="KW-0067">ATP-binding</keyword>
<evidence type="ECO:0000256" key="7">
    <source>
        <dbReference type="ARBA" id="ARBA00053953"/>
    </source>
</evidence>
<evidence type="ECO:0000256" key="2">
    <source>
        <dbReference type="ARBA" id="ARBA00005417"/>
    </source>
</evidence>
<feature type="domain" description="ABC transporter" evidence="8">
    <location>
        <begin position="14"/>
        <end position="261"/>
    </location>
</feature>
<protein>
    <submittedName>
        <fullName evidence="9">ATP-binding cassette domain-containing protein</fullName>
    </submittedName>
</protein>
<evidence type="ECO:0000256" key="1">
    <source>
        <dbReference type="ARBA" id="ARBA00004417"/>
    </source>
</evidence>
<evidence type="ECO:0000256" key="6">
    <source>
        <dbReference type="ARBA" id="ARBA00022970"/>
    </source>
</evidence>
<dbReference type="GO" id="GO:0005886">
    <property type="term" value="C:plasma membrane"/>
    <property type="evidence" value="ECO:0007669"/>
    <property type="project" value="UniProtKB-SubCell"/>
</dbReference>
<dbReference type="GO" id="GO:0005524">
    <property type="term" value="F:ATP binding"/>
    <property type="evidence" value="ECO:0007669"/>
    <property type="project" value="UniProtKB-KW"/>
</dbReference>
<dbReference type="FunFam" id="3.40.50.300:FF:000016">
    <property type="entry name" value="Oligopeptide ABC transporter ATP-binding component"/>
    <property type="match status" value="1"/>
</dbReference>
<dbReference type="PANTHER" id="PTHR43776">
    <property type="entry name" value="TRANSPORT ATP-BINDING PROTEIN"/>
    <property type="match status" value="1"/>
</dbReference>
<dbReference type="InterPro" id="IPR017871">
    <property type="entry name" value="ABC_transporter-like_CS"/>
</dbReference>
<dbReference type="InterPro" id="IPR003593">
    <property type="entry name" value="AAA+_ATPase"/>
</dbReference>
<comment type="similarity">
    <text evidence="2">Belongs to the ABC transporter superfamily.</text>
</comment>
<keyword evidence="6" id="KW-0029">Amino-acid transport</keyword>
<sequence length="271" mass="29903">MNDKMHTATEPPLLEVRNLRKTFGGRGKTPGAIVAVNDISFTLEEGECLAVVGESGSGKSTLARTLLRLVEADSGAVLYRGDDILRFSHADMQRQRRYLQMVFQDPYASLHPRRTVAEIISEPWQIHAGVVEKSARKARIDALLAEVNLPQHFSSYYPNQLSGGQRQRVAIARALALEPKILILDEPVSALDVSVQAQVIKVLMSLQERRGLAYIFISHDLPLVRLVANKVAVMNKGAFVEAGPTASVFENPRHEYTKSLLASSPMAAEQH</sequence>
<dbReference type="Pfam" id="PF00005">
    <property type="entry name" value="ABC_tran"/>
    <property type="match status" value="1"/>
</dbReference>
<proteinExistence type="inferred from homology"/>
<geneLocation type="plasmid" evidence="9 10">
    <name>pB</name>
</geneLocation>
<dbReference type="CDD" id="cd03257">
    <property type="entry name" value="ABC_NikE_OppD_transporters"/>
    <property type="match status" value="1"/>
</dbReference>
<comment type="function">
    <text evidence="7">Probably part of a binding-protein-dependent transport system y4tOPQRS for a peptide. Probably responsible for energy coupling to the transport system.</text>
</comment>
<gene>
    <name evidence="9" type="ORF">NE863_27765</name>
</gene>
<accession>A0A9Q8YGC7</accession>
<name>A0A9Q8YGC7_ENSAD</name>
<dbReference type="GO" id="GO:0016887">
    <property type="term" value="F:ATP hydrolysis activity"/>
    <property type="evidence" value="ECO:0007669"/>
    <property type="project" value="InterPro"/>
</dbReference>
<dbReference type="AlphaFoldDB" id="A0A9Q8YGC7"/>
<dbReference type="Gene3D" id="3.40.50.300">
    <property type="entry name" value="P-loop containing nucleotide triphosphate hydrolases"/>
    <property type="match status" value="1"/>
</dbReference>
<dbReference type="GO" id="GO:0055085">
    <property type="term" value="P:transmembrane transport"/>
    <property type="evidence" value="ECO:0007669"/>
    <property type="project" value="UniProtKB-ARBA"/>
</dbReference>
<evidence type="ECO:0000256" key="3">
    <source>
        <dbReference type="ARBA" id="ARBA00022448"/>
    </source>
</evidence>
<dbReference type="InterPro" id="IPR003439">
    <property type="entry name" value="ABC_transporter-like_ATP-bd"/>
</dbReference>
<evidence type="ECO:0000313" key="9">
    <source>
        <dbReference type="EMBL" id="USJ27711.1"/>
    </source>
</evidence>
<dbReference type="PANTHER" id="PTHR43776:SF7">
    <property type="entry name" value="D,D-DIPEPTIDE TRANSPORT ATP-BINDING PROTEIN DDPF-RELATED"/>
    <property type="match status" value="1"/>
</dbReference>
<dbReference type="RefSeq" id="WP_063893351.1">
    <property type="nucleotide sequence ID" value="NZ_CP098809.1"/>
</dbReference>
<keyword evidence="3" id="KW-0813">Transport</keyword>
<dbReference type="PROSITE" id="PS50893">
    <property type="entry name" value="ABC_TRANSPORTER_2"/>
    <property type="match status" value="1"/>
</dbReference>
<reference evidence="9" key="1">
    <citation type="submission" date="2022-06" db="EMBL/GenBank/DDBJ databases">
        <title>Physiological and biochemical characterization and genomic elucidation of a strain of the genus Ensifer adhaerens M8 that combines arsenic oxidation and chromium reduction.</title>
        <authorList>
            <person name="Li X."/>
            <person name="Yu c."/>
        </authorList>
    </citation>
    <scope>NUCLEOTIDE SEQUENCE</scope>
    <source>
        <strain evidence="9">M8</strain>
        <plasmid evidence="9">pB</plasmid>
    </source>
</reference>
<dbReference type="Proteomes" id="UP001055460">
    <property type="component" value="Plasmid pB"/>
</dbReference>
<evidence type="ECO:0000256" key="4">
    <source>
        <dbReference type="ARBA" id="ARBA00022741"/>
    </source>
</evidence>
<keyword evidence="4" id="KW-0547">Nucleotide-binding</keyword>
<evidence type="ECO:0000313" key="10">
    <source>
        <dbReference type="Proteomes" id="UP001055460"/>
    </source>
</evidence>
<dbReference type="EMBL" id="CP098809">
    <property type="protein sequence ID" value="USJ27711.1"/>
    <property type="molecule type" value="Genomic_DNA"/>
</dbReference>
<dbReference type="SMART" id="SM00382">
    <property type="entry name" value="AAA"/>
    <property type="match status" value="1"/>
</dbReference>
<dbReference type="SUPFAM" id="SSF52540">
    <property type="entry name" value="P-loop containing nucleoside triphosphate hydrolases"/>
    <property type="match status" value="1"/>
</dbReference>
<evidence type="ECO:0000259" key="8">
    <source>
        <dbReference type="PROSITE" id="PS50893"/>
    </source>
</evidence>